<dbReference type="Pfam" id="PF07707">
    <property type="entry name" value="BACK"/>
    <property type="match status" value="1"/>
</dbReference>
<dbReference type="AlphaFoldDB" id="A0AAD9Q5X7"/>
<keyword evidence="5" id="KW-1185">Reference proteome</keyword>
<dbReference type="PROSITE" id="PS50097">
    <property type="entry name" value="BTB"/>
    <property type="match status" value="1"/>
</dbReference>
<evidence type="ECO:0000313" key="5">
    <source>
        <dbReference type="Proteomes" id="UP001249851"/>
    </source>
</evidence>
<keyword evidence="2" id="KW-0677">Repeat</keyword>
<dbReference type="Pfam" id="PF01344">
    <property type="entry name" value="Kelch_1"/>
    <property type="match status" value="5"/>
</dbReference>
<dbReference type="EMBL" id="JARQWQ010000065">
    <property type="protein sequence ID" value="KAK2554946.1"/>
    <property type="molecule type" value="Genomic_DNA"/>
</dbReference>
<sequence>MEDSRASSCSPSSIAKEHSMKLLNKVQELRMQGLMCDATLTVEGKHFPVHRVILSASSSYFQVMFTSGMAESFMDHVEIHGMSPEVFQTILDFIYTGIVEVNESNVQQLLPASKMLQVEDIEVICCDFLKHEIDSTNCIGIYQFAEDHSCSSLSKSALDFIHRNFVEVSNQEEFLQVTRTVLLQLLESEELKIESEEQVFEAAMRWVLFDLTRGREALGKILERIRLPLISPKFLENYLVICKSASIQRMLCGILDGYRNYQSLSHGQQKVHTKPRRASRKCFFVIGGYNRRVGGRWSDTSSLYTVEKFDTFLQTCDSFSTAPMSFARSGHSVASIGGLIYAVGGENDSLIYDSVECYDPALNTWSLVAPLIAPRVACGVCVVEDFMFVLGGWIGSEIAEDIERYDPHLDRWEVVGKVETKRFHLGVTEMDGLIYAIGGLSELGEELKICECYNPVSDTWLRLPDMNYRRAHLGVTSLGGSLYAVGGSNELDGTLPSVERFDWQTNQWTEVISMETPRAGLSVAVSSGLLYVFGGRTASEEYAPPSTLTGVEVYDPKENKWKHVTDLCFSRCDFGVGIF</sequence>
<dbReference type="InterPro" id="IPR015915">
    <property type="entry name" value="Kelch-typ_b-propeller"/>
</dbReference>
<organism evidence="4 5">
    <name type="scientific">Acropora cervicornis</name>
    <name type="common">Staghorn coral</name>
    <dbReference type="NCBI Taxonomy" id="6130"/>
    <lineage>
        <taxon>Eukaryota</taxon>
        <taxon>Metazoa</taxon>
        <taxon>Cnidaria</taxon>
        <taxon>Anthozoa</taxon>
        <taxon>Hexacorallia</taxon>
        <taxon>Scleractinia</taxon>
        <taxon>Astrocoeniina</taxon>
        <taxon>Acroporidae</taxon>
        <taxon>Acropora</taxon>
    </lineage>
</organism>
<dbReference type="InterPro" id="IPR011333">
    <property type="entry name" value="SKP1/BTB/POZ_sf"/>
</dbReference>
<reference evidence="4" key="2">
    <citation type="journal article" date="2023" name="Science">
        <title>Genomic signatures of disease resistance in endangered staghorn corals.</title>
        <authorList>
            <person name="Vollmer S.V."/>
            <person name="Selwyn J.D."/>
            <person name="Despard B.A."/>
            <person name="Roesel C.L."/>
        </authorList>
    </citation>
    <scope>NUCLEOTIDE SEQUENCE</scope>
    <source>
        <strain evidence="4">K2</strain>
    </source>
</reference>
<evidence type="ECO:0000256" key="2">
    <source>
        <dbReference type="ARBA" id="ARBA00022737"/>
    </source>
</evidence>
<evidence type="ECO:0000313" key="4">
    <source>
        <dbReference type="EMBL" id="KAK2554946.1"/>
    </source>
</evidence>
<proteinExistence type="predicted"/>
<evidence type="ECO:0000256" key="1">
    <source>
        <dbReference type="ARBA" id="ARBA00022441"/>
    </source>
</evidence>
<accession>A0AAD9Q5X7</accession>
<keyword evidence="1" id="KW-0880">Kelch repeat</keyword>
<protein>
    <submittedName>
        <fullName evidence="4">Actin-binding protein IPP</fullName>
    </submittedName>
</protein>
<dbReference type="SMART" id="SM00875">
    <property type="entry name" value="BACK"/>
    <property type="match status" value="1"/>
</dbReference>
<dbReference type="Gene3D" id="2.120.10.80">
    <property type="entry name" value="Kelch-type beta propeller"/>
    <property type="match status" value="2"/>
</dbReference>
<dbReference type="InterPro" id="IPR017096">
    <property type="entry name" value="BTB-kelch_protein"/>
</dbReference>
<dbReference type="Gene3D" id="3.30.710.10">
    <property type="entry name" value="Potassium Channel Kv1.1, Chain A"/>
    <property type="match status" value="1"/>
</dbReference>
<dbReference type="SMART" id="SM00612">
    <property type="entry name" value="Kelch"/>
    <property type="match status" value="6"/>
</dbReference>
<reference evidence="4" key="1">
    <citation type="journal article" date="2023" name="G3 (Bethesda)">
        <title>Whole genome assembly and annotation of the endangered Caribbean coral Acropora cervicornis.</title>
        <authorList>
            <person name="Selwyn J.D."/>
            <person name="Vollmer S.V."/>
        </authorList>
    </citation>
    <scope>NUCLEOTIDE SEQUENCE</scope>
    <source>
        <strain evidence="4">K2</strain>
    </source>
</reference>
<dbReference type="Pfam" id="PF00651">
    <property type="entry name" value="BTB"/>
    <property type="match status" value="1"/>
</dbReference>
<dbReference type="Gene3D" id="1.25.40.420">
    <property type="match status" value="1"/>
</dbReference>
<evidence type="ECO:0000259" key="3">
    <source>
        <dbReference type="PROSITE" id="PS50097"/>
    </source>
</evidence>
<dbReference type="FunFam" id="1.25.40.420:FF:000001">
    <property type="entry name" value="Kelch-like family member 12"/>
    <property type="match status" value="1"/>
</dbReference>
<dbReference type="InterPro" id="IPR006652">
    <property type="entry name" value="Kelch_1"/>
</dbReference>
<name>A0AAD9Q5X7_ACRCE</name>
<dbReference type="InterPro" id="IPR011705">
    <property type="entry name" value="BACK"/>
</dbReference>
<dbReference type="SUPFAM" id="SSF117281">
    <property type="entry name" value="Kelch motif"/>
    <property type="match status" value="2"/>
</dbReference>
<gene>
    <name evidence="4" type="ORF">P5673_023280</name>
</gene>
<dbReference type="InterPro" id="IPR000210">
    <property type="entry name" value="BTB/POZ_dom"/>
</dbReference>
<dbReference type="SUPFAM" id="SSF54695">
    <property type="entry name" value="POZ domain"/>
    <property type="match status" value="1"/>
</dbReference>
<dbReference type="Proteomes" id="UP001249851">
    <property type="component" value="Unassembled WGS sequence"/>
</dbReference>
<dbReference type="PANTHER" id="PTHR24412:SF35">
    <property type="entry name" value="ACTIN-BINDING PROTEIN IPP"/>
    <property type="match status" value="1"/>
</dbReference>
<dbReference type="PANTHER" id="PTHR24412">
    <property type="entry name" value="KELCH PROTEIN"/>
    <property type="match status" value="1"/>
</dbReference>
<feature type="domain" description="BTB" evidence="3">
    <location>
        <begin position="36"/>
        <end position="103"/>
    </location>
</feature>
<dbReference type="SMART" id="SM00225">
    <property type="entry name" value="BTB"/>
    <property type="match status" value="1"/>
</dbReference>
<comment type="caution">
    <text evidence="4">The sequence shown here is derived from an EMBL/GenBank/DDBJ whole genome shotgun (WGS) entry which is preliminary data.</text>
</comment>
<dbReference type="PIRSF" id="PIRSF037037">
    <property type="entry name" value="Kelch-like_protein_gigaxonin"/>
    <property type="match status" value="1"/>
</dbReference>